<gene>
    <name evidence="2" type="ORF">B5M42_15040</name>
</gene>
<evidence type="ECO:0000259" key="1">
    <source>
        <dbReference type="Pfam" id="PF24726"/>
    </source>
</evidence>
<dbReference type="EMBL" id="MYFO01000019">
    <property type="protein sequence ID" value="TFE86400.1"/>
    <property type="molecule type" value="Genomic_DNA"/>
</dbReference>
<dbReference type="RefSeq" id="WP_209280736.1">
    <property type="nucleotide sequence ID" value="NZ_MYFO02000014.1"/>
</dbReference>
<evidence type="ECO:0000313" key="3">
    <source>
        <dbReference type="Proteomes" id="UP000298246"/>
    </source>
</evidence>
<dbReference type="InterPro" id="IPR056095">
    <property type="entry name" value="DUF7678"/>
</dbReference>
<organism evidence="2 3">
    <name type="scientific">Paenibacillus athensensis</name>
    <dbReference type="NCBI Taxonomy" id="1967502"/>
    <lineage>
        <taxon>Bacteria</taxon>
        <taxon>Bacillati</taxon>
        <taxon>Bacillota</taxon>
        <taxon>Bacilli</taxon>
        <taxon>Bacillales</taxon>
        <taxon>Paenibacillaceae</taxon>
        <taxon>Paenibacillus</taxon>
    </lineage>
</organism>
<keyword evidence="3" id="KW-1185">Reference proteome</keyword>
<evidence type="ECO:0000313" key="2">
    <source>
        <dbReference type="EMBL" id="TFE86400.1"/>
    </source>
</evidence>
<protein>
    <recommendedName>
        <fullName evidence="1">DUF7678 domain-containing protein</fullName>
    </recommendedName>
</protein>
<dbReference type="AlphaFoldDB" id="A0A4Y8PYQ7"/>
<proteinExistence type="predicted"/>
<name>A0A4Y8PYQ7_9BACL</name>
<reference evidence="2 3" key="1">
    <citation type="submission" date="2017-03" db="EMBL/GenBank/DDBJ databases">
        <title>Isolation of Levoglucosan Utilizing Bacteria.</title>
        <authorList>
            <person name="Arya A.S."/>
        </authorList>
    </citation>
    <scope>NUCLEOTIDE SEQUENCE [LARGE SCALE GENOMIC DNA]</scope>
    <source>
        <strain evidence="2 3">MEC069</strain>
    </source>
</reference>
<dbReference type="Pfam" id="PF24726">
    <property type="entry name" value="DUF7678"/>
    <property type="match status" value="1"/>
</dbReference>
<sequence length="100" mass="11877">MRFVDKGSWYMGKRFLGEVDGYYLEVQVFSEPSHYGIAQGRISRLIVYPDRSAQFNRKLVNYDRGWDGGPPTDSRIRDVIEKTVQYFDRKSIDWSFEARR</sequence>
<feature type="domain" description="DUF7678" evidence="1">
    <location>
        <begin position="15"/>
        <end position="88"/>
    </location>
</feature>
<accession>A0A4Y8PYQ7</accession>
<dbReference type="Proteomes" id="UP000298246">
    <property type="component" value="Unassembled WGS sequence"/>
</dbReference>
<comment type="caution">
    <text evidence="2">The sequence shown here is derived from an EMBL/GenBank/DDBJ whole genome shotgun (WGS) entry which is preliminary data.</text>
</comment>